<evidence type="ECO:0000256" key="11">
    <source>
        <dbReference type="RuleBase" id="RU003826"/>
    </source>
</evidence>
<feature type="domain" description="Thiamine phosphate synthase/TenI" evidence="13">
    <location>
        <begin position="6"/>
        <end position="193"/>
    </location>
</feature>
<organism evidence="14 15">
    <name type="scientific">Aeromicrobium flavum</name>
    <dbReference type="NCBI Taxonomy" id="416568"/>
    <lineage>
        <taxon>Bacteria</taxon>
        <taxon>Bacillati</taxon>
        <taxon>Actinomycetota</taxon>
        <taxon>Actinomycetes</taxon>
        <taxon>Propionibacteriales</taxon>
        <taxon>Nocardioidaceae</taxon>
        <taxon>Aeromicrobium</taxon>
    </lineage>
</organism>
<dbReference type="InterPro" id="IPR013785">
    <property type="entry name" value="Aldolase_TIM"/>
</dbReference>
<evidence type="ECO:0000256" key="6">
    <source>
        <dbReference type="ARBA" id="ARBA00022977"/>
    </source>
</evidence>
<feature type="binding site" evidence="10">
    <location>
        <begin position="139"/>
        <end position="141"/>
    </location>
    <ligand>
        <name>2-[(2R,5Z)-2-carboxy-4-methylthiazol-5(2H)-ylidene]ethyl phosphate</name>
        <dbReference type="ChEBI" id="CHEBI:62899"/>
    </ligand>
</feature>
<accession>A0A512HY34</accession>
<evidence type="ECO:0000256" key="5">
    <source>
        <dbReference type="ARBA" id="ARBA00022842"/>
    </source>
</evidence>
<dbReference type="Pfam" id="PF02581">
    <property type="entry name" value="TMP-TENI"/>
    <property type="match status" value="1"/>
</dbReference>
<keyword evidence="5 10" id="KW-0460">Magnesium</keyword>
<dbReference type="Gene3D" id="3.20.20.70">
    <property type="entry name" value="Aldolase class I"/>
    <property type="match status" value="1"/>
</dbReference>
<dbReference type="CDD" id="cd00564">
    <property type="entry name" value="TMP_TenI"/>
    <property type="match status" value="1"/>
</dbReference>
<dbReference type="InterPro" id="IPR034291">
    <property type="entry name" value="TMP_synthase"/>
</dbReference>
<protein>
    <recommendedName>
        <fullName evidence="10">Thiamine-phosphate synthase</fullName>
        <shortName evidence="10">TP synthase</shortName>
        <shortName evidence="10">TPS</shortName>
        <ecNumber evidence="10">2.5.1.3</ecNumber>
    </recommendedName>
    <alternativeName>
        <fullName evidence="10">Thiamine-phosphate pyrophosphorylase</fullName>
        <shortName evidence="10">TMP pyrophosphorylase</shortName>
        <shortName evidence="10">TMP-PPase</shortName>
    </alternativeName>
</protein>
<feature type="binding site" evidence="10">
    <location>
        <begin position="35"/>
        <end position="39"/>
    </location>
    <ligand>
        <name>4-amino-2-methyl-5-(diphosphooxymethyl)pyrimidine</name>
        <dbReference type="ChEBI" id="CHEBI:57841"/>
    </ligand>
</feature>
<dbReference type="PANTHER" id="PTHR20857:SF15">
    <property type="entry name" value="THIAMINE-PHOSPHATE SYNTHASE"/>
    <property type="match status" value="1"/>
</dbReference>
<proteinExistence type="inferred from homology"/>
<evidence type="ECO:0000313" key="14">
    <source>
        <dbReference type="EMBL" id="GEO90369.1"/>
    </source>
</evidence>
<evidence type="ECO:0000256" key="10">
    <source>
        <dbReference type="HAMAP-Rule" id="MF_00097"/>
    </source>
</evidence>
<comment type="catalytic activity">
    <reaction evidence="9 10 11">
        <text>2-[(2R,5Z)-2-carboxy-4-methylthiazol-5(2H)-ylidene]ethyl phosphate + 4-amino-2-methyl-5-(diphosphooxymethyl)pyrimidine + 2 H(+) = thiamine phosphate + CO2 + diphosphate</text>
        <dbReference type="Rhea" id="RHEA:47844"/>
        <dbReference type="ChEBI" id="CHEBI:15378"/>
        <dbReference type="ChEBI" id="CHEBI:16526"/>
        <dbReference type="ChEBI" id="CHEBI:33019"/>
        <dbReference type="ChEBI" id="CHEBI:37575"/>
        <dbReference type="ChEBI" id="CHEBI:57841"/>
        <dbReference type="ChEBI" id="CHEBI:62899"/>
        <dbReference type="EC" id="2.5.1.3"/>
    </reaction>
</comment>
<comment type="similarity">
    <text evidence="10 11">Belongs to the thiamine-phosphate synthase family.</text>
</comment>
<keyword evidence="3 10" id="KW-0808">Transferase</keyword>
<evidence type="ECO:0000313" key="15">
    <source>
        <dbReference type="Proteomes" id="UP000321769"/>
    </source>
</evidence>
<evidence type="ECO:0000256" key="4">
    <source>
        <dbReference type="ARBA" id="ARBA00022723"/>
    </source>
</evidence>
<dbReference type="AlphaFoldDB" id="A0A512HY34"/>
<feature type="binding site" evidence="10">
    <location>
        <position position="170"/>
    </location>
    <ligand>
        <name>2-[(2R,5Z)-2-carboxy-4-methylthiazol-5(2H)-ylidene]ethyl phosphate</name>
        <dbReference type="ChEBI" id="CHEBI:62899"/>
    </ligand>
</feature>
<evidence type="ECO:0000256" key="9">
    <source>
        <dbReference type="ARBA" id="ARBA00047883"/>
    </source>
</evidence>
<name>A0A512HY34_9ACTN</name>
<evidence type="ECO:0000256" key="12">
    <source>
        <dbReference type="RuleBase" id="RU004253"/>
    </source>
</evidence>
<dbReference type="UniPathway" id="UPA00060">
    <property type="reaction ID" value="UER00141"/>
</dbReference>
<dbReference type="HAMAP" id="MF_00097">
    <property type="entry name" value="TMP_synthase"/>
    <property type="match status" value="1"/>
</dbReference>
<dbReference type="GO" id="GO:0009228">
    <property type="term" value="P:thiamine biosynthetic process"/>
    <property type="evidence" value="ECO:0007669"/>
    <property type="project" value="UniProtKB-KW"/>
</dbReference>
<keyword evidence="6 10" id="KW-0784">Thiamine biosynthesis</keyword>
<sequence>MSPAGLHLVTDGRLRLDRLLIVVDAAVRAGAAVVQVRGKEASARELTETVVAVSQVVDDRAAVLVNDRLDVALAARHGGARVDGVHLGQDDLDPVVARHLLGRDALIGWTAHRDAHLRALASLPEGTVDYLGVGLVRPTTSKADGPPVLGVGGFGSFALSTELPCIAIGGVRVTDVPDLAAVGAAGVAVVTAVADAPDPGAAAGGFVDALGALR</sequence>
<comment type="cofactor">
    <cofactor evidence="10">
        <name>Mg(2+)</name>
        <dbReference type="ChEBI" id="CHEBI:18420"/>
    </cofactor>
    <text evidence="10">Binds 1 Mg(2+) ion per subunit.</text>
</comment>
<evidence type="ECO:0000256" key="3">
    <source>
        <dbReference type="ARBA" id="ARBA00022679"/>
    </source>
</evidence>
<dbReference type="InterPro" id="IPR022998">
    <property type="entry name" value="ThiamineP_synth_TenI"/>
</dbReference>
<dbReference type="GO" id="GO:0009229">
    <property type="term" value="P:thiamine diphosphate biosynthetic process"/>
    <property type="evidence" value="ECO:0007669"/>
    <property type="project" value="UniProtKB-UniRule"/>
</dbReference>
<dbReference type="SUPFAM" id="SSF51391">
    <property type="entry name" value="Thiamin phosphate synthase"/>
    <property type="match status" value="1"/>
</dbReference>
<comment type="caution">
    <text evidence="14">The sequence shown here is derived from an EMBL/GenBank/DDBJ whole genome shotgun (WGS) entry which is preliminary data.</text>
</comment>
<dbReference type="InterPro" id="IPR036206">
    <property type="entry name" value="ThiamineP_synth_sf"/>
</dbReference>
<dbReference type="EC" id="2.5.1.3" evidence="10"/>
<evidence type="ECO:0000259" key="13">
    <source>
        <dbReference type="Pfam" id="PF02581"/>
    </source>
</evidence>
<evidence type="ECO:0000256" key="2">
    <source>
        <dbReference type="ARBA" id="ARBA00005165"/>
    </source>
</evidence>
<keyword evidence="15" id="KW-1185">Reference proteome</keyword>
<reference evidence="14 15" key="1">
    <citation type="submission" date="2019-07" db="EMBL/GenBank/DDBJ databases">
        <title>Whole genome shotgun sequence of Aeromicrobium flavum NBRC 107625.</title>
        <authorList>
            <person name="Hosoyama A."/>
            <person name="Uohara A."/>
            <person name="Ohji S."/>
            <person name="Ichikawa N."/>
        </authorList>
    </citation>
    <scope>NUCLEOTIDE SEQUENCE [LARGE SCALE GENOMIC DNA]</scope>
    <source>
        <strain evidence="14 15">NBRC 107625</strain>
    </source>
</reference>
<evidence type="ECO:0000256" key="8">
    <source>
        <dbReference type="ARBA" id="ARBA00047851"/>
    </source>
</evidence>
<gene>
    <name evidence="10" type="primary">thiE</name>
    <name evidence="14" type="ORF">AFL01nite_26960</name>
</gene>
<feature type="binding site" evidence="10">
    <location>
        <position position="91"/>
    </location>
    <ligand>
        <name>Mg(2+)</name>
        <dbReference type="ChEBI" id="CHEBI:18420"/>
    </ligand>
</feature>
<dbReference type="RefSeq" id="WP_146828258.1">
    <property type="nucleotide sequence ID" value="NZ_BAAAYQ010000001.1"/>
</dbReference>
<dbReference type="PANTHER" id="PTHR20857">
    <property type="entry name" value="THIAMINE-PHOSPHATE PYROPHOSPHORYLASE"/>
    <property type="match status" value="1"/>
</dbReference>
<dbReference type="EMBL" id="BJZQ01000018">
    <property type="protein sequence ID" value="GEO90369.1"/>
    <property type="molecule type" value="Genomic_DNA"/>
</dbReference>
<dbReference type="GO" id="GO:0000287">
    <property type="term" value="F:magnesium ion binding"/>
    <property type="evidence" value="ECO:0007669"/>
    <property type="project" value="UniProtKB-UniRule"/>
</dbReference>
<comment type="function">
    <text evidence="1 10">Condenses 4-methyl-5-(beta-hydroxyethyl)thiazole monophosphate (THZ-P) and 2-methyl-4-amino-5-hydroxymethyl pyrimidine pyrophosphate (HMP-PP) to form thiamine monophosphate (TMP).</text>
</comment>
<dbReference type="GO" id="GO:0004789">
    <property type="term" value="F:thiamine-phosphate diphosphorylase activity"/>
    <property type="evidence" value="ECO:0007669"/>
    <property type="project" value="UniProtKB-UniRule"/>
</dbReference>
<comment type="catalytic activity">
    <reaction evidence="8 10 11">
        <text>2-(2-carboxy-4-methylthiazol-5-yl)ethyl phosphate + 4-amino-2-methyl-5-(diphosphooxymethyl)pyrimidine + 2 H(+) = thiamine phosphate + CO2 + diphosphate</text>
        <dbReference type="Rhea" id="RHEA:47848"/>
        <dbReference type="ChEBI" id="CHEBI:15378"/>
        <dbReference type="ChEBI" id="CHEBI:16526"/>
        <dbReference type="ChEBI" id="CHEBI:33019"/>
        <dbReference type="ChEBI" id="CHEBI:37575"/>
        <dbReference type="ChEBI" id="CHEBI:57841"/>
        <dbReference type="ChEBI" id="CHEBI:62890"/>
        <dbReference type="EC" id="2.5.1.3"/>
    </reaction>
</comment>
<feature type="binding site" evidence="10">
    <location>
        <position position="110"/>
    </location>
    <ligand>
        <name>4-amino-2-methyl-5-(diphosphooxymethyl)pyrimidine</name>
        <dbReference type="ChEBI" id="CHEBI:57841"/>
    </ligand>
</feature>
<dbReference type="OrthoDB" id="3243336at2"/>
<evidence type="ECO:0000256" key="7">
    <source>
        <dbReference type="ARBA" id="ARBA00047334"/>
    </source>
</evidence>
<feature type="binding site" evidence="10">
    <location>
        <begin position="190"/>
        <end position="191"/>
    </location>
    <ligand>
        <name>2-[(2R,5Z)-2-carboxy-4-methylthiazol-5(2H)-ylidene]ethyl phosphate</name>
        <dbReference type="ChEBI" id="CHEBI:62899"/>
    </ligand>
</feature>
<feature type="binding site" evidence="10">
    <location>
        <position position="142"/>
    </location>
    <ligand>
        <name>4-amino-2-methyl-5-(diphosphooxymethyl)pyrimidine</name>
        <dbReference type="ChEBI" id="CHEBI:57841"/>
    </ligand>
</feature>
<feature type="binding site" evidence="10">
    <location>
        <position position="66"/>
    </location>
    <ligand>
        <name>4-amino-2-methyl-5-(diphosphooxymethyl)pyrimidine</name>
        <dbReference type="ChEBI" id="CHEBI:57841"/>
    </ligand>
</feature>
<dbReference type="GO" id="GO:0005737">
    <property type="term" value="C:cytoplasm"/>
    <property type="evidence" value="ECO:0007669"/>
    <property type="project" value="TreeGrafter"/>
</dbReference>
<dbReference type="NCBIfam" id="TIGR00693">
    <property type="entry name" value="thiE"/>
    <property type="match status" value="1"/>
</dbReference>
<evidence type="ECO:0000256" key="1">
    <source>
        <dbReference type="ARBA" id="ARBA00003814"/>
    </source>
</evidence>
<comment type="pathway">
    <text evidence="2 10 12">Cofactor biosynthesis; thiamine diphosphate biosynthesis; thiamine phosphate from 4-amino-2-methyl-5-diphosphomethylpyrimidine and 4-methyl-5-(2-phosphoethyl)-thiazole: step 1/1.</text>
</comment>
<comment type="catalytic activity">
    <reaction evidence="7 10 11">
        <text>4-methyl-5-(2-phosphooxyethyl)-thiazole + 4-amino-2-methyl-5-(diphosphooxymethyl)pyrimidine + H(+) = thiamine phosphate + diphosphate</text>
        <dbReference type="Rhea" id="RHEA:22328"/>
        <dbReference type="ChEBI" id="CHEBI:15378"/>
        <dbReference type="ChEBI" id="CHEBI:33019"/>
        <dbReference type="ChEBI" id="CHEBI:37575"/>
        <dbReference type="ChEBI" id="CHEBI:57841"/>
        <dbReference type="ChEBI" id="CHEBI:58296"/>
        <dbReference type="EC" id="2.5.1.3"/>
    </reaction>
</comment>
<feature type="binding site" evidence="10">
    <location>
        <position position="67"/>
    </location>
    <ligand>
        <name>Mg(2+)</name>
        <dbReference type="ChEBI" id="CHEBI:18420"/>
    </ligand>
</feature>
<keyword evidence="4 10" id="KW-0479">Metal-binding</keyword>
<dbReference type="Proteomes" id="UP000321769">
    <property type="component" value="Unassembled WGS sequence"/>
</dbReference>